<evidence type="ECO:0000256" key="1">
    <source>
        <dbReference type="ARBA" id="ARBA00004167"/>
    </source>
</evidence>
<reference evidence="9 10" key="1">
    <citation type="submission" date="2023-12" db="EMBL/GenBank/DDBJ databases">
        <title>A high-quality genome assembly for Dillenia turbinata (Dilleniales).</title>
        <authorList>
            <person name="Chanderbali A."/>
        </authorList>
    </citation>
    <scope>NUCLEOTIDE SEQUENCE [LARGE SCALE GENOMIC DNA]</scope>
    <source>
        <strain evidence="9">LSX21</strain>
        <tissue evidence="9">Leaf</tissue>
    </source>
</reference>
<dbReference type="Proteomes" id="UP001370490">
    <property type="component" value="Unassembled WGS sequence"/>
</dbReference>
<evidence type="ECO:0000259" key="7">
    <source>
        <dbReference type="Pfam" id="PF13839"/>
    </source>
</evidence>
<accession>A0AAN8UPY2</accession>
<organism evidence="9 10">
    <name type="scientific">Dillenia turbinata</name>
    <dbReference type="NCBI Taxonomy" id="194707"/>
    <lineage>
        <taxon>Eukaryota</taxon>
        <taxon>Viridiplantae</taxon>
        <taxon>Streptophyta</taxon>
        <taxon>Embryophyta</taxon>
        <taxon>Tracheophyta</taxon>
        <taxon>Spermatophyta</taxon>
        <taxon>Magnoliopsida</taxon>
        <taxon>eudicotyledons</taxon>
        <taxon>Gunneridae</taxon>
        <taxon>Pentapetalae</taxon>
        <taxon>Dilleniales</taxon>
        <taxon>Dilleniaceae</taxon>
        <taxon>Dillenia</taxon>
    </lineage>
</organism>
<gene>
    <name evidence="9" type="ORF">RJ641_015624</name>
</gene>
<comment type="similarity">
    <text evidence="2">Belongs to the PC-esterase family. TBL subfamily.</text>
</comment>
<comment type="caution">
    <text evidence="9">The sequence shown here is derived from an EMBL/GenBank/DDBJ whole genome shotgun (WGS) entry which is preliminary data.</text>
</comment>
<name>A0AAN8UPY2_9MAGN</name>
<keyword evidence="4" id="KW-0735">Signal-anchor</keyword>
<dbReference type="PANTHER" id="PTHR32285">
    <property type="entry name" value="PROTEIN TRICHOME BIREFRINGENCE-LIKE 9-RELATED"/>
    <property type="match status" value="1"/>
</dbReference>
<dbReference type="Pfam" id="PF13839">
    <property type="entry name" value="PC-Esterase"/>
    <property type="match status" value="1"/>
</dbReference>
<evidence type="ECO:0000313" key="10">
    <source>
        <dbReference type="Proteomes" id="UP001370490"/>
    </source>
</evidence>
<dbReference type="GO" id="GO:0005794">
    <property type="term" value="C:Golgi apparatus"/>
    <property type="evidence" value="ECO:0007669"/>
    <property type="project" value="TreeGrafter"/>
</dbReference>
<evidence type="ECO:0000256" key="6">
    <source>
        <dbReference type="ARBA" id="ARBA00023136"/>
    </source>
</evidence>
<keyword evidence="10" id="KW-1185">Reference proteome</keyword>
<proteinExistence type="inferred from homology"/>
<dbReference type="InterPro" id="IPR026057">
    <property type="entry name" value="TBL_C"/>
</dbReference>
<comment type="subcellular location">
    <subcellularLocation>
        <location evidence="1">Membrane</location>
        <topology evidence="1">Single-pass membrane protein</topology>
    </subcellularLocation>
</comment>
<evidence type="ECO:0000256" key="2">
    <source>
        <dbReference type="ARBA" id="ARBA00007727"/>
    </source>
</evidence>
<dbReference type="GO" id="GO:0016020">
    <property type="term" value="C:membrane"/>
    <property type="evidence" value="ECO:0007669"/>
    <property type="project" value="UniProtKB-SubCell"/>
</dbReference>
<evidence type="ECO:0000256" key="4">
    <source>
        <dbReference type="ARBA" id="ARBA00022968"/>
    </source>
</evidence>
<dbReference type="Pfam" id="PF14416">
    <property type="entry name" value="PMR5N"/>
    <property type="match status" value="1"/>
</dbReference>
<evidence type="ECO:0000313" key="9">
    <source>
        <dbReference type="EMBL" id="KAK6919720.1"/>
    </source>
</evidence>
<keyword evidence="6" id="KW-0472">Membrane</keyword>
<keyword evidence="3" id="KW-0812">Transmembrane</keyword>
<evidence type="ECO:0000256" key="3">
    <source>
        <dbReference type="ARBA" id="ARBA00022692"/>
    </source>
</evidence>
<dbReference type="PANTHER" id="PTHR32285:SF38">
    <property type="entry name" value="OS01G0614300 PROTEIN"/>
    <property type="match status" value="1"/>
</dbReference>
<sequence length="393" mass="46050">MSFSAALFNKKKSCIILVWRANCGQFDHSSIFIEGILEPSSLAETGFNQSSSSPVSTRHKTLVQECDIYNGKWVYNPKAYPLYKASQCPLLPEKSSCRINGRPDSKYEEWSWESKDCHIPRFNGTDLLERLRNKRVIIAGDSMNRNQWESLYCLLYTSLPSPSPELGFIYRKKSVKIFKLKDYNCTIEFYWNPFLVEFDRDVNGKMIVNLDKIPKFARKWHGASIMLFNTGHWWVHAGKKKPWDFFQYKGELLEDMDLEVAFKVGMELWARWIDANVDSTKTMVVFRSITPLHYGNQWCYGTREPMKDDEIYVSEFPQSLVDTVEKTIKGMRIPVKYMNITKLSQYRRDAHLSIYGRKDREGKEFWCDCSHWCLPGVPDTWNRLLYSLIVVES</sequence>
<dbReference type="AlphaFoldDB" id="A0AAN8UPY2"/>
<feature type="domain" description="Trichome birefringence-like C-terminal" evidence="7">
    <location>
        <begin position="119"/>
        <end position="387"/>
    </location>
</feature>
<evidence type="ECO:0000256" key="5">
    <source>
        <dbReference type="ARBA" id="ARBA00022989"/>
    </source>
</evidence>
<dbReference type="GO" id="GO:0016413">
    <property type="term" value="F:O-acetyltransferase activity"/>
    <property type="evidence" value="ECO:0007669"/>
    <property type="project" value="InterPro"/>
</dbReference>
<evidence type="ECO:0000259" key="8">
    <source>
        <dbReference type="Pfam" id="PF14416"/>
    </source>
</evidence>
<dbReference type="EMBL" id="JBAMMX010000021">
    <property type="protein sequence ID" value="KAK6919720.1"/>
    <property type="molecule type" value="Genomic_DNA"/>
</dbReference>
<feature type="domain" description="Trichome birefringence-like N-terminal" evidence="8">
    <location>
        <begin position="64"/>
        <end position="118"/>
    </location>
</feature>
<dbReference type="InterPro" id="IPR029962">
    <property type="entry name" value="TBL"/>
</dbReference>
<dbReference type="InterPro" id="IPR025846">
    <property type="entry name" value="TBL_N"/>
</dbReference>
<protein>
    <submittedName>
        <fullName evidence="9">Trichome birefringence-like, N-terminal domain</fullName>
    </submittedName>
</protein>
<keyword evidence="5" id="KW-1133">Transmembrane helix</keyword>